<reference evidence="2" key="1">
    <citation type="submission" date="2021-02" db="EMBL/GenBank/DDBJ databases">
        <authorList>
            <person name="Nowell W R."/>
        </authorList>
    </citation>
    <scope>NUCLEOTIDE SEQUENCE</scope>
    <source>
        <strain evidence="2">Ploen Becks lab</strain>
    </source>
</reference>
<proteinExistence type="predicted"/>
<dbReference type="OrthoDB" id="1262810at2759"/>
<evidence type="ECO:0000313" key="2">
    <source>
        <dbReference type="EMBL" id="CAF1109483.1"/>
    </source>
</evidence>
<keyword evidence="3" id="KW-1185">Reference proteome</keyword>
<dbReference type="AlphaFoldDB" id="A0A814PQY2"/>
<dbReference type="PANTHER" id="PTHR15600">
    <property type="entry name" value="SACSIN"/>
    <property type="match status" value="1"/>
</dbReference>
<dbReference type="InterPro" id="IPR036890">
    <property type="entry name" value="HATPase_C_sf"/>
</dbReference>
<dbReference type="EMBL" id="CAJNOC010008072">
    <property type="protein sequence ID" value="CAF1109483.1"/>
    <property type="molecule type" value="Genomic_DNA"/>
</dbReference>
<protein>
    <recommendedName>
        <fullName evidence="1">Sacsin/Nov domain-containing protein</fullName>
    </recommendedName>
</protein>
<evidence type="ECO:0000259" key="1">
    <source>
        <dbReference type="Pfam" id="PF25794"/>
    </source>
</evidence>
<comment type="caution">
    <text evidence="2">The sequence shown here is derived from an EMBL/GenBank/DDBJ whole genome shotgun (WGS) entry which is preliminary data.</text>
</comment>
<organism evidence="2 3">
    <name type="scientific">Brachionus calyciflorus</name>
    <dbReference type="NCBI Taxonomy" id="104777"/>
    <lineage>
        <taxon>Eukaryota</taxon>
        <taxon>Metazoa</taxon>
        <taxon>Spiralia</taxon>
        <taxon>Gnathifera</taxon>
        <taxon>Rotifera</taxon>
        <taxon>Eurotatoria</taxon>
        <taxon>Monogononta</taxon>
        <taxon>Pseudotrocha</taxon>
        <taxon>Ploima</taxon>
        <taxon>Brachionidae</taxon>
        <taxon>Brachionus</taxon>
    </lineage>
</organism>
<dbReference type="Pfam" id="PF25794">
    <property type="entry name" value="SACS"/>
    <property type="match status" value="1"/>
</dbReference>
<feature type="domain" description="Sacsin/Nov" evidence="1">
    <location>
        <begin position="10"/>
        <end position="67"/>
    </location>
</feature>
<accession>A0A814PQY2</accession>
<dbReference type="InterPro" id="IPR058210">
    <property type="entry name" value="SACS/Nov_dom"/>
</dbReference>
<dbReference type="PANTHER" id="PTHR15600:SF42">
    <property type="entry name" value="SACSIN"/>
    <property type="match status" value="1"/>
</dbReference>
<dbReference type="Proteomes" id="UP000663879">
    <property type="component" value="Unassembled WGS sequence"/>
</dbReference>
<name>A0A814PQY2_9BILA</name>
<sequence>MWDFSTEIPPLTSQLKPILDNYPLGGQILKELLQNAEDSNATIVKFFIDYTEYPSEKLLDPGLAKFQVFKINY</sequence>
<gene>
    <name evidence="2" type="ORF">OXX778_LOCUS21555</name>
</gene>
<evidence type="ECO:0000313" key="3">
    <source>
        <dbReference type="Proteomes" id="UP000663879"/>
    </source>
</evidence>
<dbReference type="GO" id="GO:0030544">
    <property type="term" value="F:Hsp70 protein binding"/>
    <property type="evidence" value="ECO:0007669"/>
    <property type="project" value="TreeGrafter"/>
</dbReference>
<dbReference type="SUPFAM" id="SSF55874">
    <property type="entry name" value="ATPase domain of HSP90 chaperone/DNA topoisomerase II/histidine kinase"/>
    <property type="match status" value="1"/>
</dbReference>
<dbReference type="InterPro" id="IPR052972">
    <property type="entry name" value="Sacsin_chaperone_reg"/>
</dbReference>